<accession>A0AAV9QM21</accession>
<feature type="compositionally biased region" description="Basic and acidic residues" evidence="1">
    <location>
        <begin position="454"/>
        <end position="465"/>
    </location>
</feature>
<sequence length="537" mass="59808">MGLTKPTNSPGLSFDIDHPRAQYSPGDVISGHVVLNTAADVAIGTVTVAFWGRAKSRIIQQHGQSASYHRGRARFFQLEKVLYEGQYTHKPGSFSWPFEFVVPDRADPQCILPGSSDKWKPKEHYRSNVDDQKNELDLSLPPSMFHSRTNISRKVECFIEYVLEATLAEPHSMHKFQFLGPKTKTSTYPIIFHPLSTPEPIQNYDLVTQNRLFTISTLKLLPQHAGTSLGIRDRARSFFHKDTVPRFSFSLTVQAPSVIQLFHPNPLPFLVTIQPDLGPENTTIDTFTSFPEVVLRSIKIELKSEIRCRAPGTYADTKTYGIPIVSIKQLTRPLTFAKGLAEESTLDLGSLYDLRVGNAKLGPRIENPLCPNFTSYNVTREYYLTWELEIECAEKTERFSSSRNLPQCTVLPPPATACMDGYNPSALLGADLAQAASTASRDSGDGLSFWSHRKSGEGRGEKEKPSLGSLGLESSSNEKKLQTKAEEAAEDRQAAFTSDVDEGMNADSNSSISDHDFNPRRTWGTHEADQPPPQYVP</sequence>
<feature type="region of interest" description="Disordered" evidence="1">
    <location>
        <begin position="440"/>
        <end position="537"/>
    </location>
</feature>
<comment type="caution">
    <text evidence="3">The sequence shown here is derived from an EMBL/GenBank/DDBJ whole genome shotgun (WGS) entry which is preliminary data.</text>
</comment>
<feature type="compositionally biased region" description="Low complexity" evidence="1">
    <location>
        <begin position="466"/>
        <end position="475"/>
    </location>
</feature>
<keyword evidence="4" id="KW-1185">Reference proteome</keyword>
<dbReference type="InterPro" id="IPR014752">
    <property type="entry name" value="Arrestin-like_C"/>
</dbReference>
<proteinExistence type="predicted"/>
<dbReference type="Pfam" id="PF00339">
    <property type="entry name" value="Arrestin_N"/>
    <property type="match status" value="1"/>
</dbReference>
<reference evidence="3 4" key="1">
    <citation type="submission" date="2023-06" db="EMBL/GenBank/DDBJ databases">
        <title>Black Yeasts Isolated from many extreme environments.</title>
        <authorList>
            <person name="Coleine C."/>
            <person name="Stajich J.E."/>
            <person name="Selbmann L."/>
        </authorList>
    </citation>
    <scope>NUCLEOTIDE SEQUENCE [LARGE SCALE GENOMIC DNA]</scope>
    <source>
        <strain evidence="3 4">CCFEE 5887</strain>
    </source>
</reference>
<gene>
    <name evidence="3" type="ORF">LTR25_000157</name>
</gene>
<feature type="compositionally biased region" description="Basic and acidic residues" evidence="1">
    <location>
        <begin position="476"/>
        <end position="493"/>
    </location>
</feature>
<evidence type="ECO:0000313" key="4">
    <source>
        <dbReference type="Proteomes" id="UP001345827"/>
    </source>
</evidence>
<feature type="compositionally biased region" description="Basic and acidic residues" evidence="1">
    <location>
        <begin position="513"/>
        <end position="529"/>
    </location>
</feature>
<evidence type="ECO:0000313" key="3">
    <source>
        <dbReference type="EMBL" id="KAK5545150.1"/>
    </source>
</evidence>
<dbReference type="InterPro" id="IPR011021">
    <property type="entry name" value="Arrestin-like_N"/>
</dbReference>
<feature type="domain" description="Arrestin-like N-terminal" evidence="2">
    <location>
        <begin position="13"/>
        <end position="172"/>
    </location>
</feature>
<dbReference type="AlphaFoldDB" id="A0AAV9QM21"/>
<evidence type="ECO:0000259" key="2">
    <source>
        <dbReference type="Pfam" id="PF00339"/>
    </source>
</evidence>
<dbReference type="Proteomes" id="UP001345827">
    <property type="component" value="Unassembled WGS sequence"/>
</dbReference>
<protein>
    <recommendedName>
        <fullName evidence="2">Arrestin-like N-terminal domain-containing protein</fullName>
    </recommendedName>
</protein>
<dbReference type="CDD" id="cd22952">
    <property type="entry name" value="ART10-like"/>
    <property type="match status" value="1"/>
</dbReference>
<dbReference type="Gene3D" id="2.60.40.640">
    <property type="match status" value="1"/>
</dbReference>
<name>A0AAV9QM21_9PEZI</name>
<evidence type="ECO:0000256" key="1">
    <source>
        <dbReference type="SAM" id="MobiDB-lite"/>
    </source>
</evidence>
<dbReference type="EMBL" id="JAXLQG010000001">
    <property type="protein sequence ID" value="KAK5545150.1"/>
    <property type="molecule type" value="Genomic_DNA"/>
</dbReference>
<organism evidence="3 4">
    <name type="scientific">Vermiconidia calcicola</name>
    <dbReference type="NCBI Taxonomy" id="1690605"/>
    <lineage>
        <taxon>Eukaryota</taxon>
        <taxon>Fungi</taxon>
        <taxon>Dikarya</taxon>
        <taxon>Ascomycota</taxon>
        <taxon>Pezizomycotina</taxon>
        <taxon>Dothideomycetes</taxon>
        <taxon>Dothideomycetidae</taxon>
        <taxon>Mycosphaerellales</taxon>
        <taxon>Extremaceae</taxon>
        <taxon>Vermiconidia</taxon>
    </lineage>
</organism>